<dbReference type="Proteomes" id="UP001233999">
    <property type="component" value="Unassembled WGS sequence"/>
</dbReference>
<dbReference type="Pfam" id="PF07678">
    <property type="entry name" value="TED_complement"/>
    <property type="match status" value="1"/>
</dbReference>
<dbReference type="Gene3D" id="2.60.40.10">
    <property type="entry name" value="Immunoglobulins"/>
    <property type="match status" value="1"/>
</dbReference>
<dbReference type="InterPro" id="IPR013783">
    <property type="entry name" value="Ig-like_fold"/>
</dbReference>
<dbReference type="Gene3D" id="1.50.10.20">
    <property type="match status" value="1"/>
</dbReference>
<dbReference type="Gene3D" id="2.60.120.1540">
    <property type="match status" value="1"/>
</dbReference>
<sequence>MTQDVIADVILENEQLQNFEFAEISDDLSEQTKLELNRQKQVTVKANSGSSVSFMIIPKKIGEVAIKVTATCKIAGDAVVQNLLVKPEGETQYSNEAIFVDLRNIENFQTTVNLEIPKNIVEGSDRVEISAVGDILGSSISNLDNLIRMPCGCGEQNMLYFVPNIVVLQYLKNTNKLTSEIESRTLQYMDIGYQRELTYRHSDNSFSAFGEEDPSGSTWLTAFVAKSFRQAMQYVAIEERIIQESLNWLSMKQSPNGSFPEVGRVVHLDMQGGAGNGLALTAYTLIAFLENQQETELYSNTVNKAVDYIVKNLDGIEDIYALALSNYALNLAQHAMKDTVFNMYESKAQTL</sequence>
<dbReference type="PROSITE" id="PS00477">
    <property type="entry name" value="ALPHA_2_MACROGLOBULIN"/>
    <property type="match status" value="1"/>
</dbReference>
<dbReference type="InterPro" id="IPR050473">
    <property type="entry name" value="A2M/Complement_sys"/>
</dbReference>
<gene>
    <name evidence="5" type="ORF">L9F63_018160</name>
</gene>
<proteinExistence type="predicted"/>
<accession>A0AAD7ZWY9</accession>
<dbReference type="EMBL" id="JASPKZ010005678">
    <property type="protein sequence ID" value="KAJ9588470.1"/>
    <property type="molecule type" value="Genomic_DNA"/>
</dbReference>
<evidence type="ECO:0000313" key="6">
    <source>
        <dbReference type="Proteomes" id="UP001233999"/>
    </source>
</evidence>
<dbReference type="SUPFAM" id="SSF48239">
    <property type="entry name" value="Terpenoid cyclases/Protein prenyltransferases"/>
    <property type="match status" value="1"/>
</dbReference>
<evidence type="ECO:0000259" key="4">
    <source>
        <dbReference type="Pfam" id="PF07678"/>
    </source>
</evidence>
<dbReference type="InterPro" id="IPR047565">
    <property type="entry name" value="Alpha-macroglob_thiol-ester_cl"/>
</dbReference>
<dbReference type="GO" id="GO:0005615">
    <property type="term" value="C:extracellular space"/>
    <property type="evidence" value="ECO:0007669"/>
    <property type="project" value="InterPro"/>
</dbReference>
<name>A0AAD7ZWY9_DIPPU</name>
<evidence type="ECO:0000313" key="5">
    <source>
        <dbReference type="EMBL" id="KAJ9588470.1"/>
    </source>
</evidence>
<keyword evidence="2" id="KW-0882">Thioester bond</keyword>
<dbReference type="InterPro" id="IPR008930">
    <property type="entry name" value="Terpenoid_cyclase/PrenylTrfase"/>
</dbReference>
<reference evidence="5" key="2">
    <citation type="submission" date="2023-05" db="EMBL/GenBank/DDBJ databases">
        <authorList>
            <person name="Fouks B."/>
        </authorList>
    </citation>
    <scope>NUCLEOTIDE SEQUENCE</scope>
    <source>
        <strain evidence="5">Stay&amp;Tobe</strain>
        <tissue evidence="5">Testes</tissue>
    </source>
</reference>
<comment type="caution">
    <text evidence="5">The sequence shown here is derived from an EMBL/GenBank/DDBJ whole genome shotgun (WGS) entry which is preliminary data.</text>
</comment>
<keyword evidence="1" id="KW-0732">Signal</keyword>
<dbReference type="PANTHER" id="PTHR11412:SF136">
    <property type="entry name" value="CD109 ANTIGEN"/>
    <property type="match status" value="1"/>
</dbReference>
<feature type="non-terminal residue" evidence="5">
    <location>
        <position position="1"/>
    </location>
</feature>
<evidence type="ECO:0000256" key="2">
    <source>
        <dbReference type="ARBA" id="ARBA00022966"/>
    </source>
</evidence>
<feature type="domain" description="Alpha-macroglobulin-like TED" evidence="4">
    <location>
        <begin position="129"/>
        <end position="341"/>
    </location>
</feature>
<dbReference type="InterPro" id="IPR011626">
    <property type="entry name" value="Alpha-macroglobulin_TED"/>
</dbReference>
<protein>
    <recommendedName>
        <fullName evidence="4">Alpha-macroglobulin-like TED domain-containing protein</fullName>
    </recommendedName>
</protein>
<dbReference type="PANTHER" id="PTHR11412">
    <property type="entry name" value="MACROGLOBULIN / COMPLEMENT"/>
    <property type="match status" value="1"/>
</dbReference>
<dbReference type="InterPro" id="IPR019742">
    <property type="entry name" value="MacrogloblnA2_CS"/>
</dbReference>
<keyword evidence="3" id="KW-1015">Disulfide bond</keyword>
<dbReference type="SMART" id="SM01419">
    <property type="entry name" value="Thiol-ester_cl"/>
    <property type="match status" value="1"/>
</dbReference>
<dbReference type="AlphaFoldDB" id="A0AAD7ZWY9"/>
<reference evidence="5" key="1">
    <citation type="journal article" date="2023" name="IScience">
        <title>Live-bearing cockroach genome reveals convergent evolutionary mechanisms linked to viviparity in insects and beyond.</title>
        <authorList>
            <person name="Fouks B."/>
            <person name="Harrison M.C."/>
            <person name="Mikhailova A.A."/>
            <person name="Marchal E."/>
            <person name="English S."/>
            <person name="Carruthers M."/>
            <person name="Jennings E.C."/>
            <person name="Chiamaka E.L."/>
            <person name="Frigard R.A."/>
            <person name="Pippel M."/>
            <person name="Attardo G.M."/>
            <person name="Benoit J.B."/>
            <person name="Bornberg-Bauer E."/>
            <person name="Tobe S.S."/>
        </authorList>
    </citation>
    <scope>NUCLEOTIDE SEQUENCE</scope>
    <source>
        <strain evidence="5">Stay&amp;Tobe</strain>
    </source>
</reference>
<keyword evidence="6" id="KW-1185">Reference proteome</keyword>
<evidence type="ECO:0000256" key="1">
    <source>
        <dbReference type="ARBA" id="ARBA00022729"/>
    </source>
</evidence>
<organism evidence="5 6">
    <name type="scientific">Diploptera punctata</name>
    <name type="common">Pacific beetle cockroach</name>
    <dbReference type="NCBI Taxonomy" id="6984"/>
    <lineage>
        <taxon>Eukaryota</taxon>
        <taxon>Metazoa</taxon>
        <taxon>Ecdysozoa</taxon>
        <taxon>Arthropoda</taxon>
        <taxon>Hexapoda</taxon>
        <taxon>Insecta</taxon>
        <taxon>Pterygota</taxon>
        <taxon>Neoptera</taxon>
        <taxon>Polyneoptera</taxon>
        <taxon>Dictyoptera</taxon>
        <taxon>Blattodea</taxon>
        <taxon>Blaberoidea</taxon>
        <taxon>Blaberidae</taxon>
        <taxon>Diplopterinae</taxon>
        <taxon>Diploptera</taxon>
    </lineage>
</organism>
<evidence type="ECO:0000256" key="3">
    <source>
        <dbReference type="ARBA" id="ARBA00023157"/>
    </source>
</evidence>